<keyword evidence="6" id="KW-1185">Reference proteome</keyword>
<proteinExistence type="predicted"/>
<gene>
    <name evidence="5" type="ORF">ACFOHV_21040</name>
</gene>
<dbReference type="InterPro" id="IPR058637">
    <property type="entry name" value="YknX-like_C"/>
</dbReference>
<dbReference type="PANTHER" id="PTHR32347">
    <property type="entry name" value="EFFLUX SYSTEM COMPONENT YKNX-RELATED"/>
    <property type="match status" value="1"/>
</dbReference>
<evidence type="ECO:0000313" key="5">
    <source>
        <dbReference type="EMBL" id="MFC3165774.1"/>
    </source>
</evidence>
<evidence type="ECO:0000259" key="4">
    <source>
        <dbReference type="Pfam" id="PF25989"/>
    </source>
</evidence>
<comment type="caution">
    <text evidence="5">The sequence shown here is derived from an EMBL/GenBank/DDBJ whole genome shotgun (WGS) entry which is preliminary data.</text>
</comment>
<dbReference type="Proteomes" id="UP001595647">
    <property type="component" value="Unassembled WGS sequence"/>
</dbReference>
<dbReference type="RefSeq" id="WP_182308352.1">
    <property type="nucleotide sequence ID" value="NZ_CP059897.1"/>
</dbReference>
<evidence type="ECO:0000256" key="3">
    <source>
        <dbReference type="SAM" id="Coils"/>
    </source>
</evidence>
<sequence length="405" mass="43510">MRTNRMKQILGLAVLAMLAAGAVWFAWPQPIAVDIALIARGPMEVSIEDEARTRVRHIYTVSAPIAGKVLRISPPLHVGDEVTADETVVALMEPAVPSFHDARTHEELQAVLAAADAAMRLAEAEIRRIDAALRFARADLQRASALARSGAGSRKALDQATLDVDANEAALASAKAELEVRRNERASVAARLSEPTDASSRPNRGCCIRLKAPVTGRVLRIIQESEGVVPAGASLIEIGDPRDLEIVADLLSTDAVRIQPGSSVQIDGWGGSPVRGRVARVDPAGFVKVSALGIEEQRVRTTIDFVDPPEKWSSLGHDYRVIVHVAIWNAGDVLTVPVAALFRKGENWAVFAVRDGRARITVVEVGQRNGQVAEVQSGLAAGDRVVLHPSDRIMDGVTVAEREIR</sequence>
<evidence type="ECO:0000313" key="6">
    <source>
        <dbReference type="Proteomes" id="UP001595647"/>
    </source>
</evidence>
<keyword evidence="2 3" id="KW-0175">Coiled coil</keyword>
<feature type="domain" description="YknX-like C-terminal permuted SH3-like" evidence="4">
    <location>
        <begin position="333"/>
        <end position="400"/>
    </location>
</feature>
<dbReference type="Pfam" id="PF25989">
    <property type="entry name" value="YknX_C"/>
    <property type="match status" value="1"/>
</dbReference>
<comment type="subcellular location">
    <subcellularLocation>
        <location evidence="1">Cell envelope</location>
    </subcellularLocation>
</comment>
<dbReference type="InterPro" id="IPR050465">
    <property type="entry name" value="UPF0194_transport"/>
</dbReference>
<evidence type="ECO:0000256" key="2">
    <source>
        <dbReference type="ARBA" id="ARBA00023054"/>
    </source>
</evidence>
<dbReference type="SUPFAM" id="SSF111369">
    <property type="entry name" value="HlyD-like secretion proteins"/>
    <property type="match status" value="1"/>
</dbReference>
<organism evidence="5 6">
    <name type="scientific">Ciceribacter thiooxidans</name>
    <dbReference type="NCBI Taxonomy" id="1969821"/>
    <lineage>
        <taxon>Bacteria</taxon>
        <taxon>Pseudomonadati</taxon>
        <taxon>Pseudomonadota</taxon>
        <taxon>Alphaproteobacteria</taxon>
        <taxon>Hyphomicrobiales</taxon>
        <taxon>Rhizobiaceae</taxon>
        <taxon>Ciceribacter</taxon>
    </lineage>
</organism>
<dbReference type="Gene3D" id="1.10.287.470">
    <property type="entry name" value="Helix hairpin bin"/>
    <property type="match status" value="1"/>
</dbReference>
<reference evidence="6" key="1">
    <citation type="journal article" date="2019" name="Int. J. Syst. Evol. Microbiol.">
        <title>The Global Catalogue of Microorganisms (GCM) 10K type strain sequencing project: providing services to taxonomists for standard genome sequencing and annotation.</title>
        <authorList>
            <consortium name="The Broad Institute Genomics Platform"/>
            <consortium name="The Broad Institute Genome Sequencing Center for Infectious Disease"/>
            <person name="Wu L."/>
            <person name="Ma J."/>
        </authorList>
    </citation>
    <scope>NUCLEOTIDE SEQUENCE [LARGE SCALE GENOMIC DNA]</scope>
    <source>
        <strain evidence="6">KCTC 52231</strain>
    </source>
</reference>
<protein>
    <submittedName>
        <fullName evidence="5">Efflux RND transporter periplasmic adaptor subunit</fullName>
    </submittedName>
</protein>
<feature type="coiled-coil region" evidence="3">
    <location>
        <begin position="105"/>
        <end position="177"/>
    </location>
</feature>
<dbReference type="EMBL" id="JBHRTG010000019">
    <property type="protein sequence ID" value="MFC3165774.1"/>
    <property type="molecule type" value="Genomic_DNA"/>
</dbReference>
<name>A0ABV7I540_9HYPH</name>
<evidence type="ECO:0000256" key="1">
    <source>
        <dbReference type="ARBA" id="ARBA00004196"/>
    </source>
</evidence>
<dbReference type="Gene3D" id="2.40.420.20">
    <property type="match status" value="1"/>
</dbReference>
<dbReference type="PANTHER" id="PTHR32347:SF29">
    <property type="entry name" value="UPF0194 MEMBRANE PROTEIN YBHG"/>
    <property type="match status" value="1"/>
</dbReference>
<accession>A0ABV7I540</accession>